<proteinExistence type="inferred from homology"/>
<name>X1G635_9ZZZZ</name>
<comment type="similarity">
    <text evidence="3">Belongs to the FAD-dependent oxidoreductase 2 family. NadB subfamily.</text>
</comment>
<organism evidence="10">
    <name type="scientific">marine sediment metagenome</name>
    <dbReference type="NCBI Taxonomy" id="412755"/>
    <lineage>
        <taxon>unclassified sequences</taxon>
        <taxon>metagenomes</taxon>
        <taxon>ecological metagenomes</taxon>
    </lineage>
</organism>
<evidence type="ECO:0000256" key="5">
    <source>
        <dbReference type="ARBA" id="ARBA00022630"/>
    </source>
</evidence>
<evidence type="ECO:0000256" key="1">
    <source>
        <dbReference type="ARBA" id="ARBA00001974"/>
    </source>
</evidence>
<dbReference type="Gene3D" id="3.50.50.60">
    <property type="entry name" value="FAD/NAD(P)-binding domain"/>
    <property type="match status" value="1"/>
</dbReference>
<dbReference type="PANTHER" id="PTHR42716">
    <property type="entry name" value="L-ASPARTATE OXIDASE"/>
    <property type="match status" value="1"/>
</dbReference>
<comment type="cofactor">
    <cofactor evidence="1">
        <name>FAD</name>
        <dbReference type="ChEBI" id="CHEBI:57692"/>
    </cofactor>
</comment>
<evidence type="ECO:0000313" key="10">
    <source>
        <dbReference type="EMBL" id="GAH36984.1"/>
    </source>
</evidence>
<evidence type="ECO:0000256" key="3">
    <source>
        <dbReference type="ARBA" id="ARBA00008562"/>
    </source>
</evidence>
<dbReference type="Pfam" id="PF00890">
    <property type="entry name" value="FAD_binding_2"/>
    <property type="match status" value="1"/>
</dbReference>
<dbReference type="InterPro" id="IPR027477">
    <property type="entry name" value="Succ_DH/fumarate_Rdtase_cat_sf"/>
</dbReference>
<evidence type="ECO:0000259" key="9">
    <source>
        <dbReference type="Pfam" id="PF00890"/>
    </source>
</evidence>
<evidence type="ECO:0000256" key="8">
    <source>
        <dbReference type="ARBA" id="ARBA00023002"/>
    </source>
</evidence>
<dbReference type="UniPathway" id="UPA00253">
    <property type="reaction ID" value="UER00326"/>
</dbReference>
<comment type="pathway">
    <text evidence="2">Cofactor biosynthesis; NAD(+) biosynthesis; iminoaspartate from L-aspartate (oxidase route): step 1/1.</text>
</comment>
<dbReference type="SUPFAM" id="SSF56425">
    <property type="entry name" value="Succinate dehydrogenase/fumarate reductase flavoprotein, catalytic domain"/>
    <property type="match status" value="1"/>
</dbReference>
<sequence>IEFGINFDISEGEISLTTEGGHSYPRVLHAGGDATGEEIEKKLVNCTKNEFQINFFPEYFVLDILTDNNICIGIIGLNTASKSIEIHPASNVIIASGGIGHLYELTTNPSISTGDGIAMAYRAGSSIKDIEFIQFHPTVFKTNKGKLFLITEALRGEGAYLRDKTGKRFMLGKHPRAELAPRDIVVKEMVKVMQKNNTEY</sequence>
<comment type="caution">
    <text evidence="10">The sequence shown here is derived from an EMBL/GenBank/DDBJ whole genome shotgun (WGS) entry which is preliminary data.</text>
</comment>
<dbReference type="GO" id="GO:0034628">
    <property type="term" value="P:'de novo' NAD+ biosynthetic process from L-aspartate"/>
    <property type="evidence" value="ECO:0007669"/>
    <property type="project" value="TreeGrafter"/>
</dbReference>
<feature type="non-terminal residue" evidence="10">
    <location>
        <position position="200"/>
    </location>
</feature>
<protein>
    <recommendedName>
        <fullName evidence="4">L-aspartate oxidase</fullName>
        <ecNumber evidence="4">1.4.3.16</ecNumber>
    </recommendedName>
</protein>
<evidence type="ECO:0000256" key="2">
    <source>
        <dbReference type="ARBA" id="ARBA00004950"/>
    </source>
</evidence>
<dbReference type="GO" id="GO:0008734">
    <property type="term" value="F:L-aspartate oxidase activity"/>
    <property type="evidence" value="ECO:0007669"/>
    <property type="project" value="UniProtKB-EC"/>
</dbReference>
<reference evidence="10" key="1">
    <citation type="journal article" date="2014" name="Front. Microbiol.">
        <title>High frequency of phylogenetically diverse reductive dehalogenase-homologous genes in deep subseafloor sedimentary metagenomes.</title>
        <authorList>
            <person name="Kawai M."/>
            <person name="Futagami T."/>
            <person name="Toyoda A."/>
            <person name="Takaki Y."/>
            <person name="Nishi S."/>
            <person name="Hori S."/>
            <person name="Arai W."/>
            <person name="Tsubouchi T."/>
            <person name="Morono Y."/>
            <person name="Uchiyama I."/>
            <person name="Ito T."/>
            <person name="Fujiyama A."/>
            <person name="Inagaki F."/>
            <person name="Takami H."/>
        </authorList>
    </citation>
    <scope>NUCLEOTIDE SEQUENCE</scope>
    <source>
        <strain evidence="10">Expedition CK06-06</strain>
    </source>
</reference>
<dbReference type="EC" id="1.4.3.16" evidence="4"/>
<dbReference type="InterPro" id="IPR003953">
    <property type="entry name" value="FAD-dep_OxRdtase_2_FAD-bd"/>
</dbReference>
<evidence type="ECO:0000256" key="7">
    <source>
        <dbReference type="ARBA" id="ARBA00022827"/>
    </source>
</evidence>
<keyword evidence="6" id="KW-0662">Pyridine nucleotide biosynthesis</keyword>
<dbReference type="InterPro" id="IPR036188">
    <property type="entry name" value="FAD/NAD-bd_sf"/>
</dbReference>
<accession>X1G635</accession>
<dbReference type="AlphaFoldDB" id="X1G635"/>
<evidence type="ECO:0000256" key="6">
    <source>
        <dbReference type="ARBA" id="ARBA00022642"/>
    </source>
</evidence>
<keyword evidence="7" id="KW-0274">FAD</keyword>
<evidence type="ECO:0000256" key="4">
    <source>
        <dbReference type="ARBA" id="ARBA00012173"/>
    </source>
</evidence>
<gene>
    <name evidence="10" type="ORF">S03H2_24281</name>
</gene>
<dbReference type="PANTHER" id="PTHR42716:SF2">
    <property type="entry name" value="L-ASPARTATE OXIDASE, CHLOROPLASTIC"/>
    <property type="match status" value="1"/>
</dbReference>
<keyword evidence="5" id="KW-0285">Flavoprotein</keyword>
<feature type="non-terminal residue" evidence="10">
    <location>
        <position position="1"/>
    </location>
</feature>
<dbReference type="SUPFAM" id="SSF51905">
    <property type="entry name" value="FAD/NAD(P)-binding domain"/>
    <property type="match status" value="1"/>
</dbReference>
<keyword evidence="8" id="KW-0560">Oxidoreductase</keyword>
<dbReference type="EMBL" id="BARU01013452">
    <property type="protein sequence ID" value="GAH36984.1"/>
    <property type="molecule type" value="Genomic_DNA"/>
</dbReference>
<dbReference type="InterPro" id="IPR005288">
    <property type="entry name" value="NadB"/>
</dbReference>
<feature type="domain" description="FAD-dependent oxidoreductase 2 FAD-binding" evidence="9">
    <location>
        <begin position="5"/>
        <end position="195"/>
    </location>
</feature>